<dbReference type="PROSITE" id="PS50011">
    <property type="entry name" value="PROTEIN_KINASE_DOM"/>
    <property type="match status" value="1"/>
</dbReference>
<dbReference type="Proteomes" id="UP001385951">
    <property type="component" value="Unassembled WGS sequence"/>
</dbReference>
<dbReference type="GO" id="GO:0004674">
    <property type="term" value="F:protein serine/threonine kinase activity"/>
    <property type="evidence" value="ECO:0007669"/>
    <property type="project" value="TreeGrafter"/>
</dbReference>
<keyword evidence="1" id="KW-0808">Transferase</keyword>
<evidence type="ECO:0000313" key="7">
    <source>
        <dbReference type="Proteomes" id="UP001385951"/>
    </source>
</evidence>
<keyword evidence="4" id="KW-0067">ATP-binding</keyword>
<dbReference type="Gene3D" id="1.10.510.10">
    <property type="entry name" value="Transferase(Phosphotransferase) domain 1"/>
    <property type="match status" value="1"/>
</dbReference>
<organism evidence="6 7">
    <name type="scientific">Cerrena zonata</name>
    <dbReference type="NCBI Taxonomy" id="2478898"/>
    <lineage>
        <taxon>Eukaryota</taxon>
        <taxon>Fungi</taxon>
        <taxon>Dikarya</taxon>
        <taxon>Basidiomycota</taxon>
        <taxon>Agaricomycotina</taxon>
        <taxon>Agaricomycetes</taxon>
        <taxon>Polyporales</taxon>
        <taxon>Cerrenaceae</taxon>
        <taxon>Cerrena</taxon>
    </lineage>
</organism>
<dbReference type="PANTHER" id="PTHR44329:SF288">
    <property type="entry name" value="MITOGEN-ACTIVATED PROTEIN KINASE KINASE KINASE 20"/>
    <property type="match status" value="1"/>
</dbReference>
<keyword evidence="2" id="KW-0547">Nucleotide-binding</keyword>
<evidence type="ECO:0000256" key="2">
    <source>
        <dbReference type="ARBA" id="ARBA00022741"/>
    </source>
</evidence>
<evidence type="ECO:0000256" key="4">
    <source>
        <dbReference type="ARBA" id="ARBA00022840"/>
    </source>
</evidence>
<evidence type="ECO:0000256" key="3">
    <source>
        <dbReference type="ARBA" id="ARBA00022777"/>
    </source>
</evidence>
<keyword evidence="3" id="KW-0418">Kinase</keyword>
<sequence length="666" mass="76044">MSEGDLTRRLGLGDTPSLLPFDIVVQIGRALQFQMSDNLIRYLDRQVDIHALLSTQHTLSTWCLVCRMWYDALSPVLLRNVVLYQHKQASRLSRILRQKGQYTDTIVLDCAQSANLWTHIGTMTNLRSLTTLVITYLDPSSVHPNFSKVLSVLRRMSSYCKIYILEVNYRSLLQVSKILNVLPPFGNTVPGRPSFPITIRPLHKPVDGVVGYTGHLLFHALQKDAYADWKRMDLDFRGFMRTDHHDDEDQQVAMLVNNSLKILEQRLGFVKLIRFDSIYFPNARKNLDTLLSILLPLLQGKAFVSGTAHQHEVISEAIFRLLWNYHPCLSPTGASTTPPNIDGVLARSLINCLQSFVDIFEHSLYHNVRRAFVLYLAELCWITGTIPQSMDLDVEYTSSDPFAIGHSSDIFKATWQGQIVAVKSIRGSPDRESASNDLFCHEVVTWRQLRHENILTLIGTCSPRSAGLLPCLVYPMYSTGNINIRQALDLWSVEVKQLEDWLYQIARGVEYLHSENVVHDAIRGNNIIITDNHCVKIDNFGFSKLFRTPGFPSIPTYGGSVRWMPPELLNEYANAVPNTTSDVYSFACTSVELYTRDRPFPEVPTETEVITQIVNGARPSRPSALSWKTMSKQLWQLLERCWDRDDDKRPTMKEVVFELSKPDWRQ</sequence>
<dbReference type="PANTHER" id="PTHR44329">
    <property type="entry name" value="SERINE/THREONINE-PROTEIN KINASE TNNI3K-RELATED"/>
    <property type="match status" value="1"/>
</dbReference>
<evidence type="ECO:0000256" key="1">
    <source>
        <dbReference type="ARBA" id="ARBA00022679"/>
    </source>
</evidence>
<dbReference type="InterPro" id="IPR001245">
    <property type="entry name" value="Ser-Thr/Tyr_kinase_cat_dom"/>
</dbReference>
<feature type="domain" description="Protein kinase" evidence="5">
    <location>
        <begin position="396"/>
        <end position="666"/>
    </location>
</feature>
<name>A0AAW0G5N4_9APHY</name>
<protein>
    <recommendedName>
        <fullName evidence="5">Protein kinase domain-containing protein</fullName>
    </recommendedName>
</protein>
<reference evidence="6 7" key="1">
    <citation type="submission" date="2022-09" db="EMBL/GenBank/DDBJ databases">
        <authorList>
            <person name="Palmer J.M."/>
        </authorList>
    </citation>
    <scope>NUCLEOTIDE SEQUENCE [LARGE SCALE GENOMIC DNA]</scope>
    <source>
        <strain evidence="6 7">DSM 7382</strain>
    </source>
</reference>
<dbReference type="Pfam" id="PF07714">
    <property type="entry name" value="PK_Tyr_Ser-Thr"/>
    <property type="match status" value="1"/>
</dbReference>
<dbReference type="AlphaFoldDB" id="A0AAW0G5N4"/>
<evidence type="ECO:0000259" key="5">
    <source>
        <dbReference type="PROSITE" id="PS50011"/>
    </source>
</evidence>
<dbReference type="GO" id="GO:0005524">
    <property type="term" value="F:ATP binding"/>
    <property type="evidence" value="ECO:0007669"/>
    <property type="project" value="UniProtKB-KW"/>
</dbReference>
<dbReference type="InterPro" id="IPR011009">
    <property type="entry name" value="Kinase-like_dom_sf"/>
</dbReference>
<dbReference type="Gene3D" id="3.30.200.20">
    <property type="entry name" value="Phosphorylase Kinase, domain 1"/>
    <property type="match status" value="1"/>
</dbReference>
<comment type="caution">
    <text evidence="6">The sequence shown here is derived from an EMBL/GenBank/DDBJ whole genome shotgun (WGS) entry which is preliminary data.</text>
</comment>
<keyword evidence="7" id="KW-1185">Reference proteome</keyword>
<evidence type="ECO:0000313" key="6">
    <source>
        <dbReference type="EMBL" id="KAK7684972.1"/>
    </source>
</evidence>
<dbReference type="SUPFAM" id="SSF56112">
    <property type="entry name" value="Protein kinase-like (PK-like)"/>
    <property type="match status" value="1"/>
</dbReference>
<dbReference type="EMBL" id="JASBNA010000022">
    <property type="protein sequence ID" value="KAK7684972.1"/>
    <property type="molecule type" value="Genomic_DNA"/>
</dbReference>
<proteinExistence type="predicted"/>
<dbReference type="InterPro" id="IPR051681">
    <property type="entry name" value="Ser/Thr_Kinases-Pseudokinases"/>
</dbReference>
<dbReference type="InterPro" id="IPR000719">
    <property type="entry name" value="Prot_kinase_dom"/>
</dbReference>
<accession>A0AAW0G5N4</accession>
<gene>
    <name evidence="6" type="ORF">QCA50_011807</name>
</gene>